<name>A0ABX8C5P6_9ACTN</name>
<evidence type="ECO:0000313" key="4">
    <source>
        <dbReference type="EMBL" id="QUX29457.1"/>
    </source>
</evidence>
<dbReference type="SUPFAM" id="SSF52218">
    <property type="entry name" value="Flavoproteins"/>
    <property type="match status" value="1"/>
</dbReference>
<dbReference type="Pfam" id="PF02525">
    <property type="entry name" value="Flavodoxin_2"/>
    <property type="match status" value="1"/>
</dbReference>
<dbReference type="EMBL" id="CP074132">
    <property type="protein sequence ID" value="QUX29457.1"/>
    <property type="molecule type" value="Genomic_DNA"/>
</dbReference>
<evidence type="ECO:0000259" key="3">
    <source>
        <dbReference type="Pfam" id="PF02525"/>
    </source>
</evidence>
<dbReference type="NCBIfam" id="NF007280">
    <property type="entry name" value="PRK09739.1"/>
    <property type="match status" value="1"/>
</dbReference>
<accession>A0ABX8C5P6</accession>
<evidence type="ECO:0000313" key="5">
    <source>
        <dbReference type="Proteomes" id="UP000678016"/>
    </source>
</evidence>
<organism evidence="4 5">
    <name type="scientific">Nocardiopsis akebiae</name>
    <dbReference type="NCBI Taxonomy" id="2831968"/>
    <lineage>
        <taxon>Bacteria</taxon>
        <taxon>Bacillati</taxon>
        <taxon>Actinomycetota</taxon>
        <taxon>Actinomycetes</taxon>
        <taxon>Streptosporangiales</taxon>
        <taxon>Nocardiopsidaceae</taxon>
        <taxon>Nocardiopsis</taxon>
    </lineage>
</organism>
<comment type="similarity">
    <text evidence="1">Belongs to the NAD(P)H dehydrogenase (quinone) family.</text>
</comment>
<dbReference type="InterPro" id="IPR051545">
    <property type="entry name" value="NAD(P)H_dehydrogenase_qn"/>
</dbReference>
<dbReference type="GO" id="GO:0016491">
    <property type="term" value="F:oxidoreductase activity"/>
    <property type="evidence" value="ECO:0007669"/>
    <property type="project" value="UniProtKB-KW"/>
</dbReference>
<dbReference type="RefSeq" id="WP_212642316.1">
    <property type="nucleotide sequence ID" value="NZ_CP074132.1"/>
</dbReference>
<sequence>MNQEPFTASDSYEPSGPVTPTGRTALVVFAHHRPDSLTAAVAARAAARLEEAGYRVDLLDLHAEGFDPRNSEADEPDYGNRDKVYSDEVHAHIRRVHAAELIVPVFPVWWYGLPALLKGWIDRVWNYGLAYGRSKSPMAGKRMLWLALAGLTDGEQNADLVFGLLDGPLRRGISEYCGIFDVHTAALFDSEAQDLSGAARERHYRELFAEADAVVDKLLAG</sequence>
<dbReference type="Gene3D" id="3.40.50.360">
    <property type="match status" value="1"/>
</dbReference>
<dbReference type="InterPro" id="IPR029039">
    <property type="entry name" value="Flavoprotein-like_sf"/>
</dbReference>
<dbReference type="PANTHER" id="PTHR10204:SF34">
    <property type="entry name" value="NAD(P)H DEHYDROGENASE [QUINONE] 1 ISOFORM 1"/>
    <property type="match status" value="1"/>
</dbReference>
<gene>
    <name evidence="4" type="ORF">KGD83_02380</name>
</gene>
<keyword evidence="2 4" id="KW-0560">Oxidoreductase</keyword>
<evidence type="ECO:0000256" key="1">
    <source>
        <dbReference type="ARBA" id="ARBA00006252"/>
    </source>
</evidence>
<dbReference type="InterPro" id="IPR003680">
    <property type="entry name" value="Flavodoxin_fold"/>
</dbReference>
<dbReference type="PANTHER" id="PTHR10204">
    <property type="entry name" value="NAD P H OXIDOREDUCTASE-RELATED"/>
    <property type="match status" value="1"/>
</dbReference>
<evidence type="ECO:0000256" key="2">
    <source>
        <dbReference type="ARBA" id="ARBA00023002"/>
    </source>
</evidence>
<feature type="domain" description="Flavodoxin-like fold" evidence="3">
    <location>
        <begin position="25"/>
        <end position="203"/>
    </location>
</feature>
<proteinExistence type="inferred from homology"/>
<keyword evidence="5" id="KW-1185">Reference proteome</keyword>
<dbReference type="Proteomes" id="UP000678016">
    <property type="component" value="Chromosome"/>
</dbReference>
<protein>
    <submittedName>
        <fullName evidence="4">NAD(P)H oxidoreductase</fullName>
        <ecNumber evidence="4">1.6.99.-</ecNumber>
    </submittedName>
</protein>
<dbReference type="EC" id="1.6.99.-" evidence="4"/>
<reference evidence="5" key="1">
    <citation type="submission" date="2021-05" db="EMBL/GenBank/DDBJ databases">
        <title>Direct Submission.</title>
        <authorList>
            <person name="Li K."/>
            <person name="Gao J."/>
        </authorList>
    </citation>
    <scope>NUCLEOTIDE SEQUENCE [LARGE SCALE GENOMIC DNA]</scope>
    <source>
        <strain evidence="5">HDS12</strain>
    </source>
</reference>